<keyword evidence="13" id="KW-1185">Reference proteome</keyword>
<evidence type="ECO:0000256" key="1">
    <source>
        <dbReference type="ARBA" id="ARBA00004571"/>
    </source>
</evidence>
<dbReference type="EMBL" id="AP028055">
    <property type="protein sequence ID" value="BEH00363.1"/>
    <property type="molecule type" value="Genomic_DNA"/>
</dbReference>
<dbReference type="Gene3D" id="2.60.40.1120">
    <property type="entry name" value="Carboxypeptidase-like, regulatory domain"/>
    <property type="match status" value="1"/>
</dbReference>
<dbReference type="Gene3D" id="2.170.130.10">
    <property type="entry name" value="TonB-dependent receptor, plug domain"/>
    <property type="match status" value="1"/>
</dbReference>
<dbReference type="NCBIfam" id="TIGR04057">
    <property type="entry name" value="SusC_RagA_signa"/>
    <property type="match status" value="1"/>
</dbReference>
<dbReference type="NCBIfam" id="TIGR04056">
    <property type="entry name" value="OMP_RagA_SusC"/>
    <property type="match status" value="1"/>
</dbReference>
<dbReference type="Proteomes" id="UP001496674">
    <property type="component" value="Chromosome"/>
</dbReference>
<dbReference type="PROSITE" id="PS52016">
    <property type="entry name" value="TONB_DEPENDENT_REC_3"/>
    <property type="match status" value="1"/>
</dbReference>
<evidence type="ECO:0000256" key="8">
    <source>
        <dbReference type="PROSITE-ProRule" id="PRU01360"/>
    </source>
</evidence>
<evidence type="ECO:0000313" key="13">
    <source>
        <dbReference type="Proteomes" id="UP001496674"/>
    </source>
</evidence>
<proteinExistence type="inferred from homology"/>
<dbReference type="InterPro" id="IPR012910">
    <property type="entry name" value="Plug_dom"/>
</dbReference>
<comment type="subcellular location">
    <subcellularLocation>
        <location evidence="1 8">Cell outer membrane</location>
        <topology evidence="1 8">Multi-pass membrane protein</topology>
    </subcellularLocation>
</comment>
<keyword evidence="7 8" id="KW-0998">Cell outer membrane</keyword>
<evidence type="ECO:0000256" key="2">
    <source>
        <dbReference type="ARBA" id="ARBA00022448"/>
    </source>
</evidence>
<evidence type="ECO:0000256" key="6">
    <source>
        <dbReference type="ARBA" id="ARBA00023136"/>
    </source>
</evidence>
<dbReference type="InterPro" id="IPR000531">
    <property type="entry name" value="Beta-barrel_TonB"/>
</dbReference>
<keyword evidence="5 9" id="KW-0798">TonB box</keyword>
<dbReference type="InterPro" id="IPR037066">
    <property type="entry name" value="Plug_dom_sf"/>
</dbReference>
<evidence type="ECO:0000256" key="4">
    <source>
        <dbReference type="ARBA" id="ARBA00022692"/>
    </source>
</evidence>
<gene>
    <name evidence="12" type="ORF">BSYN_26270</name>
</gene>
<evidence type="ECO:0000256" key="7">
    <source>
        <dbReference type="ARBA" id="ARBA00023237"/>
    </source>
</evidence>
<organism evidence="12 13">
    <name type="scientific">Bacteroides sedimenti</name>
    <dbReference type="NCBI Taxonomy" id="2136147"/>
    <lineage>
        <taxon>Bacteria</taxon>
        <taxon>Pseudomonadati</taxon>
        <taxon>Bacteroidota</taxon>
        <taxon>Bacteroidia</taxon>
        <taxon>Bacteroidales</taxon>
        <taxon>Bacteroidaceae</taxon>
        <taxon>Bacteroides</taxon>
    </lineage>
</organism>
<comment type="similarity">
    <text evidence="8 9">Belongs to the TonB-dependent receptor family.</text>
</comment>
<dbReference type="Pfam" id="PF13715">
    <property type="entry name" value="CarbopepD_reg_2"/>
    <property type="match status" value="1"/>
</dbReference>
<reference evidence="12 13" key="1">
    <citation type="submission" date="2023-04" db="EMBL/GenBank/DDBJ databases">
        <title>Draft genome sequence of acteroides sedimenti strain YN3PY1.</title>
        <authorList>
            <person name="Yoshida N."/>
        </authorList>
    </citation>
    <scope>NUCLEOTIDE SEQUENCE [LARGE SCALE GENOMIC DNA]</scope>
    <source>
        <strain evidence="12 13">YN3PY1</strain>
    </source>
</reference>
<keyword evidence="2 8" id="KW-0813">Transport</keyword>
<protein>
    <submittedName>
        <fullName evidence="12">SusC/RagA family TonB-linked outer membrane protein</fullName>
    </submittedName>
</protein>
<dbReference type="InterPro" id="IPR039426">
    <property type="entry name" value="TonB-dep_rcpt-like"/>
</dbReference>
<dbReference type="Pfam" id="PF07715">
    <property type="entry name" value="Plug"/>
    <property type="match status" value="1"/>
</dbReference>
<dbReference type="InterPro" id="IPR023997">
    <property type="entry name" value="TonB-dep_OMP_SusC/RagA_CS"/>
</dbReference>
<dbReference type="Pfam" id="PF00593">
    <property type="entry name" value="TonB_dep_Rec_b-barrel"/>
    <property type="match status" value="1"/>
</dbReference>
<feature type="domain" description="TonB-dependent receptor plug" evidence="11">
    <location>
        <begin position="135"/>
        <end position="256"/>
    </location>
</feature>
<evidence type="ECO:0000256" key="5">
    <source>
        <dbReference type="ARBA" id="ARBA00023077"/>
    </source>
</evidence>
<evidence type="ECO:0000256" key="3">
    <source>
        <dbReference type="ARBA" id="ARBA00022452"/>
    </source>
</evidence>
<dbReference type="Gene3D" id="2.40.170.20">
    <property type="entry name" value="TonB-dependent receptor, beta-barrel domain"/>
    <property type="match status" value="1"/>
</dbReference>
<evidence type="ECO:0000259" key="11">
    <source>
        <dbReference type="Pfam" id="PF07715"/>
    </source>
</evidence>
<name>A0ABN6Z788_9BACE</name>
<accession>A0ABN6Z788</accession>
<evidence type="ECO:0000313" key="12">
    <source>
        <dbReference type="EMBL" id="BEH00363.1"/>
    </source>
</evidence>
<dbReference type="InterPro" id="IPR036942">
    <property type="entry name" value="Beta-barrel_TonB_sf"/>
</dbReference>
<evidence type="ECO:0000259" key="10">
    <source>
        <dbReference type="Pfam" id="PF00593"/>
    </source>
</evidence>
<dbReference type="InterPro" id="IPR023996">
    <property type="entry name" value="TonB-dep_OMP_SusC/RagA"/>
</dbReference>
<dbReference type="SUPFAM" id="SSF56935">
    <property type="entry name" value="Porins"/>
    <property type="match status" value="1"/>
</dbReference>
<keyword evidence="4 8" id="KW-0812">Transmembrane</keyword>
<dbReference type="InterPro" id="IPR008969">
    <property type="entry name" value="CarboxyPept-like_regulatory"/>
</dbReference>
<sequence length="1083" mass="119208">MKEKLINVKFNFKREFMKRKLMLLLTCLFVGIGLVTAQTQKVSGVVLSEEDGQPVIGASVLVKGTTLGTSTDMDGKFTLSNIPASAKVLVVKYIGMKTSEVAIKPNLTITLQTDAKVMEEVVVTAMGIKRSEKALGYSATSVSGEKLIQSRTNDVMSGLSGKIAGVQISSTSSDPGSSNSVIIRGVSSLKGNNQPLYVVDGVPMNNSANYSDDALNNGFDFGSGANAVNPDDVESMTVLKGAAATALYGNRAAGGVILITTKNGKKQSQGLGIEYNGGLQLETILRLPEFQNEFGMGWNGNHTEIENGSWGPRMDGSLQLWGHIYNSSQKLKPFSPMKNNIKDFFDTGLRYSNSVAFNGATDKSNYYVSFSQLSEDGMLPTSADTYDKYTFSARGSHKVNNLTLSSSVNYASQRNKFATTGQGFSMLNSLYQTPRDISIIGLKDLNDPFNSPGYYYTPYGVTNPYYILATNQNTYKSEKIYGKFQLDYEFLKYFKATYRIGLDATNSQQNYGTPNLKSLFAGTPNVGGNLEKEEGQVQVTTDRRREINQDFLLTFNKQITDFTIDALAGLNLNERKYSKLSASAVGLDIPTWYHLSNSANTPSVEQYSDRRRLNGVFGQLDLSWKSMLYLTATARNDWSSTLPKGNRDFFYPGVTGSFVFTELLPDKVRNWFSFGKVRMAYGQTGNDASVYMIDPYYTQATASSSGWGTVTFPLKRLENGVLKSYNAWSLGNTLGNPTLTPEITTEYEVGANVAFFNGRISLDAAYYNRNSDKQIFSLNMDPASGYTFQNINLGKIENKGVELLLTVRPIETKDFSWDLSCNFTKNKSKVISLPEELGGIATLYGLNGSTTMYAIVGEPVGTFKAEVAERSPKGEIVVNSSTGLPVAAPDFAICGNMNYDYEMGLSTTLRYKGVSLSTDFDIRQGGVMYSRTKDINYFTGSVIQTTYNDRNTFIIPNSVNKVTVNGETQYVENTTPIASSDIYQYWGDGGIDMGSFTLVDKSYVKLRSVVLGWDLPKKWLNKTVFQGVKVSAYGNNLFVWTPSSNTYIDPEMSSFGNDLSGKFGEWTANPSTRRFGFNVLVKF</sequence>
<dbReference type="SUPFAM" id="SSF49464">
    <property type="entry name" value="Carboxypeptidase regulatory domain-like"/>
    <property type="match status" value="1"/>
</dbReference>
<evidence type="ECO:0000256" key="9">
    <source>
        <dbReference type="RuleBase" id="RU003357"/>
    </source>
</evidence>
<feature type="domain" description="TonB-dependent receptor-like beta-barrel" evidence="10">
    <location>
        <begin position="447"/>
        <end position="1037"/>
    </location>
</feature>
<keyword evidence="6 8" id="KW-0472">Membrane</keyword>
<keyword evidence="3 8" id="KW-1134">Transmembrane beta strand</keyword>